<accession>A0AA88HPX6</accession>
<name>A0AA88HPX6_ARTSF</name>
<evidence type="ECO:0000313" key="1">
    <source>
        <dbReference type="EMBL" id="KAK2709667.1"/>
    </source>
</evidence>
<keyword evidence="2" id="KW-1185">Reference proteome</keyword>
<dbReference type="AlphaFoldDB" id="A0AA88HPX6"/>
<evidence type="ECO:0000313" key="2">
    <source>
        <dbReference type="Proteomes" id="UP001187531"/>
    </source>
</evidence>
<gene>
    <name evidence="1" type="ORF">QYM36_013369</name>
</gene>
<protein>
    <submittedName>
        <fullName evidence="1">Uncharacterized protein</fullName>
    </submittedName>
</protein>
<reference evidence="1" key="1">
    <citation type="submission" date="2023-07" db="EMBL/GenBank/DDBJ databases">
        <title>Chromosome-level genome assembly of Artemia franciscana.</title>
        <authorList>
            <person name="Jo E."/>
        </authorList>
    </citation>
    <scope>NUCLEOTIDE SEQUENCE</scope>
    <source>
        <tissue evidence="1">Whole body</tissue>
    </source>
</reference>
<proteinExistence type="predicted"/>
<comment type="caution">
    <text evidence="1">The sequence shown here is derived from an EMBL/GenBank/DDBJ whole genome shotgun (WGS) entry which is preliminary data.</text>
</comment>
<organism evidence="1 2">
    <name type="scientific">Artemia franciscana</name>
    <name type="common">Brine shrimp</name>
    <name type="synonym">Artemia sanfranciscana</name>
    <dbReference type="NCBI Taxonomy" id="6661"/>
    <lineage>
        <taxon>Eukaryota</taxon>
        <taxon>Metazoa</taxon>
        <taxon>Ecdysozoa</taxon>
        <taxon>Arthropoda</taxon>
        <taxon>Crustacea</taxon>
        <taxon>Branchiopoda</taxon>
        <taxon>Anostraca</taxon>
        <taxon>Artemiidae</taxon>
        <taxon>Artemia</taxon>
    </lineage>
</organism>
<dbReference type="EMBL" id="JAVRJZ010000017">
    <property type="protein sequence ID" value="KAK2709667.1"/>
    <property type="molecule type" value="Genomic_DNA"/>
</dbReference>
<dbReference type="Proteomes" id="UP001187531">
    <property type="component" value="Unassembled WGS sequence"/>
</dbReference>
<sequence length="66" mass="7553">MSNQKRTVKPLKYMLADKMAPGNREYLALESPPSHMPVKRYSDISGLEAKVNTIYRSNYEASLFNT</sequence>